<protein>
    <submittedName>
        <fullName evidence="2">Uncharacterized protein</fullName>
    </submittedName>
</protein>
<keyword evidence="1" id="KW-0472">Membrane</keyword>
<dbReference type="Proteomes" id="UP001367508">
    <property type="component" value="Unassembled WGS sequence"/>
</dbReference>
<organism evidence="2 3">
    <name type="scientific">Canavalia gladiata</name>
    <name type="common">Sword bean</name>
    <name type="synonym">Dolichos gladiatus</name>
    <dbReference type="NCBI Taxonomy" id="3824"/>
    <lineage>
        <taxon>Eukaryota</taxon>
        <taxon>Viridiplantae</taxon>
        <taxon>Streptophyta</taxon>
        <taxon>Embryophyta</taxon>
        <taxon>Tracheophyta</taxon>
        <taxon>Spermatophyta</taxon>
        <taxon>Magnoliopsida</taxon>
        <taxon>eudicotyledons</taxon>
        <taxon>Gunneridae</taxon>
        <taxon>Pentapetalae</taxon>
        <taxon>rosids</taxon>
        <taxon>fabids</taxon>
        <taxon>Fabales</taxon>
        <taxon>Fabaceae</taxon>
        <taxon>Papilionoideae</taxon>
        <taxon>50 kb inversion clade</taxon>
        <taxon>NPAAA clade</taxon>
        <taxon>indigoferoid/millettioid clade</taxon>
        <taxon>Phaseoleae</taxon>
        <taxon>Canavalia</taxon>
    </lineage>
</organism>
<keyword evidence="1" id="KW-1133">Transmembrane helix</keyword>
<evidence type="ECO:0000313" key="3">
    <source>
        <dbReference type="Proteomes" id="UP001367508"/>
    </source>
</evidence>
<feature type="transmembrane region" description="Helical" evidence="1">
    <location>
        <begin position="47"/>
        <end position="71"/>
    </location>
</feature>
<evidence type="ECO:0000256" key="1">
    <source>
        <dbReference type="SAM" id="Phobius"/>
    </source>
</evidence>
<keyword evidence="3" id="KW-1185">Reference proteome</keyword>
<dbReference type="AlphaFoldDB" id="A0AAN9MBC2"/>
<reference evidence="2 3" key="1">
    <citation type="submission" date="2024-01" db="EMBL/GenBank/DDBJ databases">
        <title>The genomes of 5 underutilized Papilionoideae crops provide insights into root nodulation and disease resistanc.</title>
        <authorList>
            <person name="Jiang F."/>
        </authorList>
    </citation>
    <scope>NUCLEOTIDE SEQUENCE [LARGE SCALE GENOMIC DNA]</scope>
    <source>
        <strain evidence="2">LVBAO_FW01</strain>
        <tissue evidence="2">Leaves</tissue>
    </source>
</reference>
<sequence length="78" mass="9053">MERKGTLYAQIQCTWERSHSVYRICLFPLAISNKGLPLTNPNPSFPFLTLFLSLFFALSHRVSTFFSFFFLSHAFLLS</sequence>
<dbReference type="EMBL" id="JAYMYQ010000002">
    <property type="protein sequence ID" value="KAK7351389.1"/>
    <property type="molecule type" value="Genomic_DNA"/>
</dbReference>
<proteinExistence type="predicted"/>
<keyword evidence="1" id="KW-0812">Transmembrane</keyword>
<comment type="caution">
    <text evidence="2">The sequence shown here is derived from an EMBL/GenBank/DDBJ whole genome shotgun (WGS) entry which is preliminary data.</text>
</comment>
<accession>A0AAN9MBC2</accession>
<gene>
    <name evidence="2" type="ORF">VNO77_10801</name>
</gene>
<evidence type="ECO:0000313" key="2">
    <source>
        <dbReference type="EMBL" id="KAK7351389.1"/>
    </source>
</evidence>
<name>A0AAN9MBC2_CANGL</name>